<sequence length="484" mass="51170">MAENRTDSLVADLPIELRRDVPVPLYRQIAAAVRGHIRGGTLPPGTALPPTRVIAADLGVSRGVVVEAYAQLTAEGYLAARSGGYTRVAMGAHIPVAAPETEPPPAHRIDFTYGRADLTLFPRQPWLRSLRRVLTEAPARSFAPPDGRGAPVLRAALAEYLNRVRGTAADPRDIVITSGFAQGVRLLVQVLAEAGATRVAMEDPSPDDDARPAARRAGLRPVGVPVDEHGLVVSGLAGLRADALVLTPSHQWPLGGVLPPERRAAVLRWAGETGALIVEDDYDAEYRFDREPVGALQGLAPDRVVYAGTLSKTLAPGVRIGWLVLPAHLTAAVAAAKATADRGSATLEQLAFADFLRRGEFDRHIRRMRRVHMGRRRALLDALERHLPGARPSGAAAGLHLLVWLPPGVDEDAAVAAAAEAGVGVQALAPYRFGAGPAGLILGYSALNERAITEGIALLGRAVARLRRPAPAAARAPGPSAARR</sequence>
<protein>
    <submittedName>
        <fullName evidence="7">GntR family transcriptional regulator</fullName>
    </submittedName>
</protein>
<evidence type="ECO:0000259" key="6">
    <source>
        <dbReference type="PROSITE" id="PS50949"/>
    </source>
</evidence>
<dbReference type="InterPro" id="IPR051446">
    <property type="entry name" value="HTH_trans_reg/aminotransferase"/>
</dbReference>
<dbReference type="InterPro" id="IPR036390">
    <property type="entry name" value="WH_DNA-bd_sf"/>
</dbReference>
<dbReference type="GO" id="GO:0030170">
    <property type="term" value="F:pyridoxal phosphate binding"/>
    <property type="evidence" value="ECO:0007669"/>
    <property type="project" value="InterPro"/>
</dbReference>
<dbReference type="RefSeq" id="WP_285662858.1">
    <property type="nucleotide sequence ID" value="NZ_BSTX01000001.1"/>
</dbReference>
<dbReference type="Pfam" id="PF00155">
    <property type="entry name" value="Aminotran_1_2"/>
    <property type="match status" value="1"/>
</dbReference>
<evidence type="ECO:0000256" key="5">
    <source>
        <dbReference type="ARBA" id="ARBA00023163"/>
    </source>
</evidence>
<dbReference type="Gene3D" id="3.40.640.10">
    <property type="entry name" value="Type I PLP-dependent aspartate aminotransferase-like (Major domain)"/>
    <property type="match status" value="1"/>
</dbReference>
<evidence type="ECO:0000256" key="4">
    <source>
        <dbReference type="ARBA" id="ARBA00023125"/>
    </source>
</evidence>
<evidence type="ECO:0000313" key="8">
    <source>
        <dbReference type="Proteomes" id="UP001165079"/>
    </source>
</evidence>
<dbReference type="PANTHER" id="PTHR46577">
    <property type="entry name" value="HTH-TYPE TRANSCRIPTIONAL REGULATORY PROTEIN GABR"/>
    <property type="match status" value="1"/>
</dbReference>
<comment type="similarity">
    <text evidence="1">In the C-terminal section; belongs to the class-I pyridoxal-phosphate-dependent aminotransferase family.</text>
</comment>
<keyword evidence="5" id="KW-0804">Transcription</keyword>
<dbReference type="SUPFAM" id="SSF53383">
    <property type="entry name" value="PLP-dependent transferases"/>
    <property type="match status" value="1"/>
</dbReference>
<keyword evidence="3" id="KW-0805">Transcription regulation</keyword>
<dbReference type="Pfam" id="PF00392">
    <property type="entry name" value="GntR"/>
    <property type="match status" value="1"/>
</dbReference>
<evidence type="ECO:0000256" key="3">
    <source>
        <dbReference type="ARBA" id="ARBA00023015"/>
    </source>
</evidence>
<dbReference type="InterPro" id="IPR004839">
    <property type="entry name" value="Aminotransferase_I/II_large"/>
</dbReference>
<dbReference type="PROSITE" id="PS50949">
    <property type="entry name" value="HTH_GNTR"/>
    <property type="match status" value="1"/>
</dbReference>
<proteinExistence type="inferred from homology"/>
<dbReference type="GO" id="GO:0003700">
    <property type="term" value="F:DNA-binding transcription factor activity"/>
    <property type="evidence" value="ECO:0007669"/>
    <property type="project" value="InterPro"/>
</dbReference>
<keyword evidence="4" id="KW-0238">DNA-binding</keyword>
<dbReference type="SUPFAM" id="SSF46785">
    <property type="entry name" value="Winged helix' DNA-binding domain"/>
    <property type="match status" value="1"/>
</dbReference>
<dbReference type="InterPro" id="IPR000524">
    <property type="entry name" value="Tscrpt_reg_HTH_GntR"/>
</dbReference>
<dbReference type="InterPro" id="IPR036388">
    <property type="entry name" value="WH-like_DNA-bd_sf"/>
</dbReference>
<evidence type="ECO:0000256" key="1">
    <source>
        <dbReference type="ARBA" id="ARBA00005384"/>
    </source>
</evidence>
<name>A0A9W6SNE0_9ACTN</name>
<comment type="caution">
    <text evidence="7">The sequence shown here is derived from an EMBL/GenBank/DDBJ whole genome shotgun (WGS) entry which is preliminary data.</text>
</comment>
<dbReference type="PRINTS" id="PR00035">
    <property type="entry name" value="HTHGNTR"/>
</dbReference>
<reference evidence="7" key="1">
    <citation type="submission" date="2023-03" db="EMBL/GenBank/DDBJ databases">
        <title>Actinorhabdospora filicis NBRC 111898.</title>
        <authorList>
            <person name="Ichikawa N."/>
            <person name="Sato H."/>
            <person name="Tonouchi N."/>
        </authorList>
    </citation>
    <scope>NUCLEOTIDE SEQUENCE</scope>
    <source>
        <strain evidence="7">NBRC 111898</strain>
    </source>
</reference>
<dbReference type="AlphaFoldDB" id="A0A9W6SNE0"/>
<dbReference type="InterPro" id="IPR015424">
    <property type="entry name" value="PyrdxlP-dep_Trfase"/>
</dbReference>
<keyword evidence="2" id="KW-0663">Pyridoxal phosphate</keyword>
<dbReference type="CDD" id="cd00609">
    <property type="entry name" value="AAT_like"/>
    <property type="match status" value="1"/>
</dbReference>
<dbReference type="Gene3D" id="1.10.10.10">
    <property type="entry name" value="Winged helix-like DNA-binding domain superfamily/Winged helix DNA-binding domain"/>
    <property type="match status" value="1"/>
</dbReference>
<feature type="domain" description="HTH gntR-type" evidence="6">
    <location>
        <begin position="23"/>
        <end position="91"/>
    </location>
</feature>
<dbReference type="CDD" id="cd07377">
    <property type="entry name" value="WHTH_GntR"/>
    <property type="match status" value="1"/>
</dbReference>
<dbReference type="Proteomes" id="UP001165079">
    <property type="component" value="Unassembled WGS sequence"/>
</dbReference>
<evidence type="ECO:0000313" key="7">
    <source>
        <dbReference type="EMBL" id="GLZ77771.1"/>
    </source>
</evidence>
<dbReference type="EMBL" id="BSTX01000001">
    <property type="protein sequence ID" value="GLZ77771.1"/>
    <property type="molecule type" value="Genomic_DNA"/>
</dbReference>
<dbReference type="GO" id="GO:0003677">
    <property type="term" value="F:DNA binding"/>
    <property type="evidence" value="ECO:0007669"/>
    <property type="project" value="UniProtKB-KW"/>
</dbReference>
<dbReference type="InterPro" id="IPR015421">
    <property type="entry name" value="PyrdxlP-dep_Trfase_major"/>
</dbReference>
<gene>
    <name evidence="7" type="ORF">Afil01_25780</name>
</gene>
<organism evidence="7 8">
    <name type="scientific">Actinorhabdospora filicis</name>
    <dbReference type="NCBI Taxonomy" id="1785913"/>
    <lineage>
        <taxon>Bacteria</taxon>
        <taxon>Bacillati</taxon>
        <taxon>Actinomycetota</taxon>
        <taxon>Actinomycetes</taxon>
        <taxon>Micromonosporales</taxon>
        <taxon>Micromonosporaceae</taxon>
        <taxon>Actinorhabdospora</taxon>
    </lineage>
</organism>
<dbReference type="PANTHER" id="PTHR46577:SF1">
    <property type="entry name" value="HTH-TYPE TRANSCRIPTIONAL REGULATORY PROTEIN GABR"/>
    <property type="match status" value="1"/>
</dbReference>
<accession>A0A9W6SNE0</accession>
<dbReference type="SMART" id="SM00345">
    <property type="entry name" value="HTH_GNTR"/>
    <property type="match status" value="1"/>
</dbReference>
<evidence type="ECO:0000256" key="2">
    <source>
        <dbReference type="ARBA" id="ARBA00022898"/>
    </source>
</evidence>
<keyword evidence="8" id="KW-1185">Reference proteome</keyword>